<protein>
    <submittedName>
        <fullName evidence="2">PaaI family thioesterase</fullName>
    </submittedName>
</protein>
<dbReference type="InterPro" id="IPR006683">
    <property type="entry name" value="Thioestr_dom"/>
</dbReference>
<feature type="domain" description="Thioesterase" evidence="1">
    <location>
        <begin position="53"/>
        <end position="127"/>
    </location>
</feature>
<organism evidence="2 3">
    <name type="scientific">Ancylomarina euxinus</name>
    <dbReference type="NCBI Taxonomy" id="2283627"/>
    <lineage>
        <taxon>Bacteria</taxon>
        <taxon>Pseudomonadati</taxon>
        <taxon>Bacteroidota</taxon>
        <taxon>Bacteroidia</taxon>
        <taxon>Marinilabiliales</taxon>
        <taxon>Marinifilaceae</taxon>
        <taxon>Ancylomarina</taxon>
    </lineage>
</organism>
<reference evidence="2 3" key="1">
    <citation type="submission" date="2018-07" db="EMBL/GenBank/DDBJ databases">
        <title>Draft genome sequence of Ancylomarina sp. M1P.</title>
        <authorList>
            <person name="Yadav S."/>
            <person name="Villanueva L."/>
            <person name="Damste J.S.S."/>
        </authorList>
    </citation>
    <scope>NUCLEOTIDE SEQUENCE [LARGE SCALE GENOMIC DNA]</scope>
    <source>
        <strain evidence="2 3">M1P</strain>
    </source>
</reference>
<dbReference type="RefSeq" id="WP_125030114.1">
    <property type="nucleotide sequence ID" value="NZ_JAPXVP010000001.1"/>
</dbReference>
<keyword evidence="3" id="KW-1185">Reference proteome</keyword>
<accession>A0A425Y367</accession>
<proteinExistence type="predicted"/>
<dbReference type="Pfam" id="PF03061">
    <property type="entry name" value="4HBT"/>
    <property type="match status" value="1"/>
</dbReference>
<dbReference type="GO" id="GO:0016790">
    <property type="term" value="F:thiolester hydrolase activity"/>
    <property type="evidence" value="ECO:0007669"/>
    <property type="project" value="UniProtKB-ARBA"/>
</dbReference>
<comment type="caution">
    <text evidence="2">The sequence shown here is derived from an EMBL/GenBank/DDBJ whole genome shotgun (WGS) entry which is preliminary data.</text>
</comment>
<dbReference type="EMBL" id="QQWG01000005">
    <property type="protein sequence ID" value="RRG22489.1"/>
    <property type="molecule type" value="Genomic_DNA"/>
</dbReference>
<name>A0A425Y367_9BACT</name>
<dbReference type="InterPro" id="IPR029069">
    <property type="entry name" value="HotDog_dom_sf"/>
</dbReference>
<dbReference type="CDD" id="cd03443">
    <property type="entry name" value="PaaI_thioesterase"/>
    <property type="match status" value="1"/>
</dbReference>
<dbReference type="Proteomes" id="UP000285794">
    <property type="component" value="Unassembled WGS sequence"/>
</dbReference>
<dbReference type="Gene3D" id="3.10.129.10">
    <property type="entry name" value="Hotdog Thioesterase"/>
    <property type="match status" value="1"/>
</dbReference>
<gene>
    <name evidence="2" type="ORF">DWB61_06640</name>
</gene>
<dbReference type="AlphaFoldDB" id="A0A425Y367"/>
<evidence type="ECO:0000313" key="2">
    <source>
        <dbReference type="EMBL" id="RRG22489.1"/>
    </source>
</evidence>
<dbReference type="OrthoDB" id="9792301at2"/>
<dbReference type="SUPFAM" id="SSF54637">
    <property type="entry name" value="Thioesterase/thiol ester dehydrase-isomerase"/>
    <property type="match status" value="1"/>
</dbReference>
<sequence>MKKIINPFINGDNGNCFGCSPHNSNGLKMDFFEDGEFLIAEWEPQSHLSGFKNVLHGGIQATIMDEIASWVVFVKCQTSGVTTELNAKYRGSVLTDHGKITVRAKLISQEKKFAKIYTEILDHKGLLGSQAEVTYMIFPQEMAKKKFEYPGIESFYEKE</sequence>
<evidence type="ECO:0000259" key="1">
    <source>
        <dbReference type="Pfam" id="PF03061"/>
    </source>
</evidence>
<evidence type="ECO:0000313" key="3">
    <source>
        <dbReference type="Proteomes" id="UP000285794"/>
    </source>
</evidence>